<evidence type="ECO:0000256" key="1">
    <source>
        <dbReference type="SAM" id="Phobius"/>
    </source>
</evidence>
<feature type="transmembrane region" description="Helical" evidence="1">
    <location>
        <begin position="29"/>
        <end position="46"/>
    </location>
</feature>
<organism evidence="2 3">
    <name type="scientific">Pseudobacter ginsenosidimutans</name>
    <dbReference type="NCBI Taxonomy" id="661488"/>
    <lineage>
        <taxon>Bacteria</taxon>
        <taxon>Pseudomonadati</taxon>
        <taxon>Bacteroidota</taxon>
        <taxon>Chitinophagia</taxon>
        <taxon>Chitinophagales</taxon>
        <taxon>Chitinophagaceae</taxon>
        <taxon>Pseudobacter</taxon>
    </lineage>
</organism>
<evidence type="ECO:0000313" key="3">
    <source>
        <dbReference type="Proteomes" id="UP000293874"/>
    </source>
</evidence>
<keyword evidence="3" id="KW-1185">Reference proteome</keyword>
<keyword evidence="1" id="KW-0812">Transmembrane</keyword>
<evidence type="ECO:0000313" key="2">
    <source>
        <dbReference type="EMBL" id="RZS72353.1"/>
    </source>
</evidence>
<dbReference type="AlphaFoldDB" id="A0A4Q7MYP9"/>
<feature type="transmembrane region" description="Helical" evidence="1">
    <location>
        <begin position="74"/>
        <end position="94"/>
    </location>
</feature>
<feature type="transmembrane region" description="Helical" evidence="1">
    <location>
        <begin position="142"/>
        <end position="167"/>
    </location>
</feature>
<evidence type="ECO:0008006" key="4">
    <source>
        <dbReference type="Google" id="ProtNLM"/>
    </source>
</evidence>
<comment type="caution">
    <text evidence="2">The sequence shown here is derived from an EMBL/GenBank/DDBJ whole genome shotgun (WGS) entry which is preliminary data.</text>
</comment>
<feature type="transmembrane region" description="Helical" evidence="1">
    <location>
        <begin position="115"/>
        <end position="136"/>
    </location>
</feature>
<sequence length="177" mass="20426">MSDLVRNIIRFFLFILIQVYVLFRIPPIHSFVVAYLYFLYILWLPFNMPRIAVTLVSFLLGLSLDFFTKTPGLHAAPCVLIGYLRPFLINILIPQEGADKSYKSPSPTSMGWAPYATYVLILTFIHNFYLVLLEWLSVKSFIFLLGKVVATTGISLLLIMITELLFYRKEKFRTNSA</sequence>
<protein>
    <recommendedName>
        <fullName evidence="4">Rod shape-determining protein MreD</fullName>
    </recommendedName>
</protein>
<gene>
    <name evidence="2" type="ORF">EV199_4272</name>
</gene>
<dbReference type="EMBL" id="SGXA01000002">
    <property type="protein sequence ID" value="RZS72353.1"/>
    <property type="molecule type" value="Genomic_DNA"/>
</dbReference>
<reference evidence="2 3" key="1">
    <citation type="submission" date="2019-02" db="EMBL/GenBank/DDBJ databases">
        <title>Genomic Encyclopedia of Type Strains, Phase IV (KMG-IV): sequencing the most valuable type-strain genomes for metagenomic binning, comparative biology and taxonomic classification.</title>
        <authorList>
            <person name="Goeker M."/>
        </authorList>
    </citation>
    <scope>NUCLEOTIDE SEQUENCE [LARGE SCALE GENOMIC DNA]</scope>
    <source>
        <strain evidence="2 3">DSM 18116</strain>
    </source>
</reference>
<keyword evidence="1" id="KW-1133">Transmembrane helix</keyword>
<keyword evidence="1" id="KW-0472">Membrane</keyword>
<proteinExistence type="predicted"/>
<dbReference type="RefSeq" id="WP_130542778.1">
    <property type="nucleotide sequence ID" value="NZ_CP042431.1"/>
</dbReference>
<name>A0A4Q7MYP9_9BACT</name>
<accession>A0A4Q7MYP9</accession>
<dbReference type="OrthoDB" id="1132160at2"/>
<dbReference type="Proteomes" id="UP000293874">
    <property type="component" value="Unassembled WGS sequence"/>
</dbReference>
<feature type="transmembrane region" description="Helical" evidence="1">
    <location>
        <begin position="7"/>
        <end position="23"/>
    </location>
</feature>